<keyword evidence="2" id="KW-0732">Signal</keyword>
<evidence type="ECO:0000313" key="3">
    <source>
        <dbReference type="EMBL" id="MRV76070.1"/>
    </source>
</evidence>
<keyword evidence="4" id="KW-1185">Reference proteome</keyword>
<proteinExistence type="predicted"/>
<name>A0A7X2IUA2_9BURK</name>
<feature type="region of interest" description="Disordered" evidence="1">
    <location>
        <begin position="604"/>
        <end position="624"/>
    </location>
</feature>
<evidence type="ECO:0000313" key="4">
    <source>
        <dbReference type="Proteomes" id="UP000446768"/>
    </source>
</evidence>
<protein>
    <recommendedName>
        <fullName evidence="5">Tetratricopeptide repeat protein</fullName>
    </recommendedName>
</protein>
<dbReference type="RefSeq" id="WP_154381229.1">
    <property type="nucleotide sequence ID" value="NZ_WKJJ01000027.1"/>
</dbReference>
<comment type="caution">
    <text evidence="3">The sequence shown here is derived from an EMBL/GenBank/DDBJ whole genome shotgun (WGS) entry which is preliminary data.</text>
</comment>
<organism evidence="3 4">
    <name type="scientific">Pseudoduganella rivuli</name>
    <dbReference type="NCBI Taxonomy" id="2666085"/>
    <lineage>
        <taxon>Bacteria</taxon>
        <taxon>Pseudomonadati</taxon>
        <taxon>Pseudomonadota</taxon>
        <taxon>Betaproteobacteria</taxon>
        <taxon>Burkholderiales</taxon>
        <taxon>Oxalobacteraceae</taxon>
        <taxon>Telluria group</taxon>
        <taxon>Pseudoduganella</taxon>
    </lineage>
</organism>
<dbReference type="AlphaFoldDB" id="A0A7X2IUA2"/>
<evidence type="ECO:0000256" key="2">
    <source>
        <dbReference type="SAM" id="SignalP"/>
    </source>
</evidence>
<accession>A0A7X2IUA2</accession>
<evidence type="ECO:0008006" key="5">
    <source>
        <dbReference type="Google" id="ProtNLM"/>
    </source>
</evidence>
<dbReference type="EMBL" id="WKJJ01000027">
    <property type="protein sequence ID" value="MRV76070.1"/>
    <property type="molecule type" value="Genomic_DNA"/>
</dbReference>
<dbReference type="SUPFAM" id="SSF48452">
    <property type="entry name" value="TPR-like"/>
    <property type="match status" value="1"/>
</dbReference>
<evidence type="ECO:0000256" key="1">
    <source>
        <dbReference type="SAM" id="MobiDB-lite"/>
    </source>
</evidence>
<dbReference type="InterPro" id="IPR011990">
    <property type="entry name" value="TPR-like_helical_dom_sf"/>
</dbReference>
<reference evidence="3 4" key="1">
    <citation type="submission" date="2019-11" db="EMBL/GenBank/DDBJ databases">
        <title>Novel species isolated from a subtropical stream in China.</title>
        <authorList>
            <person name="Lu H."/>
        </authorList>
    </citation>
    <scope>NUCLEOTIDE SEQUENCE [LARGE SCALE GENOMIC DNA]</scope>
    <source>
        <strain evidence="3 4">FT92W</strain>
    </source>
</reference>
<sequence length="624" mass="68537">MHTHTLSPRPHLIDAARGFTIASPLARCALTSLAALTLLCTPAARAQQANPAPAEPSITIQGQKNPSAWFKAESQHFVVYTDSSRQDVEDLLRNMERLDFLLRVYTKSYFKARAHESKLTLYYHNKANDLADHAGGAPADAIGLYNSCSAGVQAAGVKLDPIARIENARLVTAPANDTLSYLFEGYARHFLYRHTDIRAPLSFIEGFAQYFANVRFSDDQLAIGKTPLDVGRYLNFIEDGHRYSLSYEDVLNDNDSQSQNYAGTAGVKLEFASRSWLLTHFMLSTEENRTKLARYLNLANRDMSAAKAFETAYGIKTDQLGEMLWRYRLSSVKVMQVEVPTLPAAQIAFTSLPDSVSSYVMMDARLKTCPGRAVGESLLRKMSAPAGGAPNHPLARMALSRAQIDWGNPQDAIPYLSKLAGDGKGNPEALYLLGLAHLRTANQQQGAARAGTLDIARRHLVDAVNADPASAEAAYALLRTELDSGEALTETAMTAAQLAWTNGREVNEYARTAALMYAFGGNSAMSRQALSMLAHNRRDPAMAAWATRWQARLAAGVHRDELLAELRRVPADEPASKEWTIDNDSVMRAVVSGAGVESARHYLQGQPQNFDTPEKNINNTPFTR</sequence>
<feature type="compositionally biased region" description="Polar residues" evidence="1">
    <location>
        <begin position="605"/>
        <end position="624"/>
    </location>
</feature>
<gene>
    <name evidence="3" type="ORF">GJ700_30590</name>
</gene>
<feature type="chain" id="PRO_5031217485" description="Tetratricopeptide repeat protein" evidence="2">
    <location>
        <begin position="47"/>
        <end position="624"/>
    </location>
</feature>
<dbReference type="Proteomes" id="UP000446768">
    <property type="component" value="Unassembled WGS sequence"/>
</dbReference>
<dbReference type="Gene3D" id="1.25.40.10">
    <property type="entry name" value="Tetratricopeptide repeat domain"/>
    <property type="match status" value="1"/>
</dbReference>
<feature type="signal peptide" evidence="2">
    <location>
        <begin position="1"/>
        <end position="46"/>
    </location>
</feature>